<feature type="region of interest" description="Disordered" evidence="1">
    <location>
        <begin position="1"/>
        <end position="39"/>
    </location>
</feature>
<evidence type="ECO:0000313" key="3">
    <source>
        <dbReference type="Proteomes" id="UP001283361"/>
    </source>
</evidence>
<keyword evidence="3" id="KW-1185">Reference proteome</keyword>
<gene>
    <name evidence="2" type="ORF">RRG08_043678</name>
</gene>
<comment type="caution">
    <text evidence="2">The sequence shown here is derived from an EMBL/GenBank/DDBJ whole genome shotgun (WGS) entry which is preliminary data.</text>
</comment>
<feature type="compositionally biased region" description="Basic and acidic residues" evidence="1">
    <location>
        <begin position="19"/>
        <end position="28"/>
    </location>
</feature>
<reference evidence="2" key="1">
    <citation type="journal article" date="2023" name="G3 (Bethesda)">
        <title>A reference genome for the long-term kleptoplast-retaining sea slug Elysia crispata morphotype clarki.</title>
        <authorList>
            <person name="Eastman K.E."/>
            <person name="Pendleton A.L."/>
            <person name="Shaikh M.A."/>
            <person name="Suttiyut T."/>
            <person name="Ogas R."/>
            <person name="Tomko P."/>
            <person name="Gavelis G."/>
            <person name="Widhalm J.R."/>
            <person name="Wisecaver J.H."/>
        </authorList>
    </citation>
    <scope>NUCLEOTIDE SEQUENCE</scope>
    <source>
        <strain evidence="2">ECLA1</strain>
    </source>
</reference>
<dbReference type="EMBL" id="JAWDGP010003253">
    <property type="protein sequence ID" value="KAK3775993.1"/>
    <property type="molecule type" value="Genomic_DNA"/>
</dbReference>
<name>A0AAE1DNK1_9GAST</name>
<protein>
    <submittedName>
        <fullName evidence="2">Uncharacterized protein</fullName>
    </submittedName>
</protein>
<dbReference type="AlphaFoldDB" id="A0AAE1DNK1"/>
<accession>A0AAE1DNK1</accession>
<dbReference type="Proteomes" id="UP001283361">
    <property type="component" value="Unassembled WGS sequence"/>
</dbReference>
<evidence type="ECO:0000313" key="2">
    <source>
        <dbReference type="EMBL" id="KAK3775993.1"/>
    </source>
</evidence>
<proteinExistence type="predicted"/>
<organism evidence="2 3">
    <name type="scientific">Elysia crispata</name>
    <name type="common">lettuce slug</name>
    <dbReference type="NCBI Taxonomy" id="231223"/>
    <lineage>
        <taxon>Eukaryota</taxon>
        <taxon>Metazoa</taxon>
        <taxon>Spiralia</taxon>
        <taxon>Lophotrochozoa</taxon>
        <taxon>Mollusca</taxon>
        <taxon>Gastropoda</taxon>
        <taxon>Heterobranchia</taxon>
        <taxon>Euthyneura</taxon>
        <taxon>Panpulmonata</taxon>
        <taxon>Sacoglossa</taxon>
        <taxon>Placobranchoidea</taxon>
        <taxon>Plakobranchidae</taxon>
        <taxon>Elysia</taxon>
    </lineage>
</organism>
<sequence>MTRQEAVAARGWLRGKVSGADRSDESGSSREAVTPAGGTVTAVYSHQGSIRRGSQAQNRLFSRKINGTPTARNYKLTPERQALRSKLELPLPSLSPDFPCLDLHQSCTIACFLAGDKLNHAILFKHVQGSYQSCTRRLDRA</sequence>
<evidence type="ECO:0000256" key="1">
    <source>
        <dbReference type="SAM" id="MobiDB-lite"/>
    </source>
</evidence>